<name>A0ABX1Z578_9BACL</name>
<feature type="domain" description="GH141-like insertion" evidence="1">
    <location>
        <begin position="9"/>
        <end position="40"/>
    </location>
</feature>
<proteinExistence type="predicted"/>
<dbReference type="InterPro" id="IPR048482">
    <property type="entry name" value="GH141_ins"/>
</dbReference>
<gene>
    <name evidence="2" type="ORF">GC102_21505</name>
</gene>
<reference evidence="2 3" key="1">
    <citation type="submission" date="2019-10" db="EMBL/GenBank/DDBJ databases">
        <title>Description of Paenibacillus choica sp. nov.</title>
        <authorList>
            <person name="Carlier A."/>
            <person name="Qi S."/>
        </authorList>
    </citation>
    <scope>NUCLEOTIDE SEQUENCE [LARGE SCALE GENOMIC DNA]</scope>
    <source>
        <strain evidence="2 3">LMG 31460</strain>
    </source>
</reference>
<dbReference type="InterPro" id="IPR011050">
    <property type="entry name" value="Pectin_lyase_fold/virulence"/>
</dbReference>
<accession>A0ABX1Z578</accession>
<evidence type="ECO:0000313" key="3">
    <source>
        <dbReference type="Proteomes" id="UP000658690"/>
    </source>
</evidence>
<evidence type="ECO:0000313" key="2">
    <source>
        <dbReference type="EMBL" id="NOU88317.1"/>
    </source>
</evidence>
<comment type="caution">
    <text evidence="2">The sequence shown here is derived from an EMBL/GenBank/DDBJ whole genome shotgun (WGS) entry which is preliminary data.</text>
</comment>
<evidence type="ECO:0000259" key="1">
    <source>
        <dbReference type="Pfam" id="PF21231"/>
    </source>
</evidence>
<dbReference type="SUPFAM" id="SSF51126">
    <property type="entry name" value="Pectin lyase-like"/>
    <property type="match status" value="1"/>
</dbReference>
<sequence>MPYVLGPGSRYFVQGALELLDQPGEYYLDQGAGVVYYYPRDENQLSQGISTPYAGDIVVLKGSTPNQRISHVVLEDLIIRNSDIRKDGVHIENSESVIIRDNRINNSIPIDMTAPTALSMLREQRQAIQ</sequence>
<dbReference type="Proteomes" id="UP000658690">
    <property type="component" value="Unassembled WGS sequence"/>
</dbReference>
<dbReference type="PANTHER" id="PTHR36453">
    <property type="entry name" value="SECRETED PROTEIN-RELATED"/>
    <property type="match status" value="1"/>
</dbReference>
<dbReference type="EMBL" id="WHOC01000107">
    <property type="protein sequence ID" value="NOU88317.1"/>
    <property type="molecule type" value="Genomic_DNA"/>
</dbReference>
<dbReference type="Pfam" id="PF21231">
    <property type="entry name" value="GH141_M"/>
    <property type="match status" value="1"/>
</dbReference>
<dbReference type="RefSeq" id="WP_171691336.1">
    <property type="nucleotide sequence ID" value="NZ_WHOC01000107.1"/>
</dbReference>
<keyword evidence="3" id="KW-1185">Reference proteome</keyword>
<organism evidence="2 3">
    <name type="scientific">Paenibacillus germinis</name>
    <dbReference type="NCBI Taxonomy" id="2654979"/>
    <lineage>
        <taxon>Bacteria</taxon>
        <taxon>Bacillati</taxon>
        <taxon>Bacillota</taxon>
        <taxon>Bacilli</taxon>
        <taxon>Bacillales</taxon>
        <taxon>Paenibacillaceae</taxon>
        <taxon>Paenibacillus</taxon>
    </lineage>
</organism>
<dbReference type="PANTHER" id="PTHR36453:SF1">
    <property type="entry name" value="RIGHT HANDED BETA HELIX DOMAIN-CONTAINING PROTEIN"/>
    <property type="match status" value="1"/>
</dbReference>
<protein>
    <recommendedName>
        <fullName evidence="1">GH141-like insertion domain-containing protein</fullName>
    </recommendedName>
</protein>